<evidence type="ECO:0000256" key="4">
    <source>
        <dbReference type="ARBA" id="ARBA00023136"/>
    </source>
</evidence>
<dbReference type="GO" id="GO:0012505">
    <property type="term" value="C:endomembrane system"/>
    <property type="evidence" value="ECO:0007669"/>
    <property type="project" value="UniProtKB-SubCell"/>
</dbReference>
<dbReference type="CDD" id="cd14836">
    <property type="entry name" value="AP2_Mu_N"/>
    <property type="match status" value="1"/>
</dbReference>
<dbReference type="STRING" id="45607.A0A2T0FLR6"/>
<dbReference type="PIRSF" id="PIRSF005992">
    <property type="entry name" value="Clathrin_mu"/>
    <property type="match status" value="1"/>
</dbReference>
<comment type="caution">
    <text evidence="8">The sequence shown here is derived from an EMBL/GenBank/DDBJ whole genome shotgun (WGS) entry which is preliminary data.</text>
</comment>
<dbReference type="PANTHER" id="PTHR10529">
    <property type="entry name" value="AP COMPLEX SUBUNIT MU"/>
    <property type="match status" value="1"/>
</dbReference>
<dbReference type="GO" id="GO:0030131">
    <property type="term" value="C:clathrin adaptor complex"/>
    <property type="evidence" value="ECO:0007669"/>
    <property type="project" value="UniProtKB-UniRule"/>
</dbReference>
<dbReference type="OrthoDB" id="10259133at2759"/>
<dbReference type="InterPro" id="IPR028565">
    <property type="entry name" value="MHD"/>
</dbReference>
<accession>A0A2T0FLR6</accession>
<keyword evidence="4" id="KW-0472">Membrane</keyword>
<dbReference type="GO" id="GO:0006886">
    <property type="term" value="P:intracellular protein transport"/>
    <property type="evidence" value="ECO:0007669"/>
    <property type="project" value="UniProtKB-UniRule"/>
</dbReference>
<organism evidence="8 9">
    <name type="scientific">Wickerhamiella sorbophila</name>
    <dbReference type="NCBI Taxonomy" id="45607"/>
    <lineage>
        <taxon>Eukaryota</taxon>
        <taxon>Fungi</taxon>
        <taxon>Dikarya</taxon>
        <taxon>Ascomycota</taxon>
        <taxon>Saccharomycotina</taxon>
        <taxon>Dipodascomycetes</taxon>
        <taxon>Dipodascales</taxon>
        <taxon>Trichomonascaceae</taxon>
        <taxon>Wickerhamiella</taxon>
    </lineage>
</organism>
<dbReference type="InterPro" id="IPR036168">
    <property type="entry name" value="AP2_Mu_C_sf"/>
</dbReference>
<evidence type="ECO:0000256" key="5">
    <source>
        <dbReference type="PIRNR" id="PIRNR005992"/>
    </source>
</evidence>
<keyword evidence="3 5" id="KW-0653">Protein transport</keyword>
<protein>
    <submittedName>
        <fullName evidence="8">AP-2 complex subunit mu</fullName>
    </submittedName>
</protein>
<keyword evidence="2 5" id="KW-0813">Transport</keyword>
<dbReference type="GeneID" id="36517288"/>
<dbReference type="SUPFAM" id="SSF49447">
    <property type="entry name" value="Second domain of Mu2 adaptin subunit (ap50) of ap2 adaptor"/>
    <property type="match status" value="1"/>
</dbReference>
<feature type="region of interest" description="Disordered" evidence="6">
    <location>
        <begin position="137"/>
        <end position="176"/>
    </location>
</feature>
<dbReference type="Gene3D" id="2.60.40.1170">
    <property type="entry name" value="Mu homology domain, subdomain B"/>
    <property type="match status" value="2"/>
</dbReference>
<keyword evidence="9" id="KW-1185">Reference proteome</keyword>
<evidence type="ECO:0000256" key="1">
    <source>
        <dbReference type="ARBA" id="ARBA00004308"/>
    </source>
</evidence>
<comment type="subcellular location">
    <subcellularLocation>
        <location evidence="1">Endomembrane system</location>
    </subcellularLocation>
</comment>
<feature type="region of interest" description="Disordered" evidence="6">
    <location>
        <begin position="233"/>
        <end position="258"/>
    </location>
</feature>
<dbReference type="InterPro" id="IPR050431">
    <property type="entry name" value="Adaptor_comp_med_subunit"/>
</dbReference>
<comment type="similarity">
    <text evidence="5">Belongs to the adaptor complexes medium subunit family.</text>
</comment>
<evidence type="ECO:0000259" key="7">
    <source>
        <dbReference type="PROSITE" id="PS51072"/>
    </source>
</evidence>
<dbReference type="FunFam" id="3.30.450.60:FF:000002">
    <property type="entry name" value="AP-2 complex subunit mu, putative"/>
    <property type="match status" value="1"/>
</dbReference>
<dbReference type="RefSeq" id="XP_024665865.1">
    <property type="nucleotide sequence ID" value="XM_024810097.1"/>
</dbReference>
<dbReference type="SUPFAM" id="SSF64356">
    <property type="entry name" value="SNARE-like"/>
    <property type="match status" value="1"/>
</dbReference>
<dbReference type="InterPro" id="IPR043532">
    <property type="entry name" value="AP2_Mu_N"/>
</dbReference>
<feature type="compositionally biased region" description="Low complexity" evidence="6">
    <location>
        <begin position="143"/>
        <end position="160"/>
    </location>
</feature>
<evidence type="ECO:0000313" key="9">
    <source>
        <dbReference type="Proteomes" id="UP000238350"/>
    </source>
</evidence>
<reference evidence="8 9" key="1">
    <citation type="submission" date="2017-04" db="EMBL/GenBank/DDBJ databases">
        <title>Genome sequencing of [Candida] sorbophila.</title>
        <authorList>
            <person name="Ahn J.O."/>
        </authorList>
    </citation>
    <scope>NUCLEOTIDE SEQUENCE [LARGE SCALE GENOMIC DNA]</scope>
    <source>
        <strain evidence="8 9">DS02</strain>
    </source>
</reference>
<proteinExistence type="inferred from homology"/>
<dbReference type="InterPro" id="IPR011012">
    <property type="entry name" value="Longin-like_dom_sf"/>
</dbReference>
<dbReference type="PROSITE" id="PS51072">
    <property type="entry name" value="MHD"/>
    <property type="match status" value="1"/>
</dbReference>
<dbReference type="Gene3D" id="3.30.450.60">
    <property type="match status" value="1"/>
</dbReference>
<evidence type="ECO:0000256" key="2">
    <source>
        <dbReference type="ARBA" id="ARBA00022448"/>
    </source>
</evidence>
<dbReference type="GO" id="GO:0016192">
    <property type="term" value="P:vesicle-mediated transport"/>
    <property type="evidence" value="ECO:0007669"/>
    <property type="project" value="InterPro"/>
</dbReference>
<dbReference type="Proteomes" id="UP000238350">
    <property type="component" value="Unassembled WGS sequence"/>
</dbReference>
<evidence type="ECO:0000256" key="6">
    <source>
        <dbReference type="SAM" id="MobiDB-lite"/>
    </source>
</evidence>
<dbReference type="PRINTS" id="PR00314">
    <property type="entry name" value="CLATHRINADPT"/>
</dbReference>
<sequence length="448" mass="50264">MISAVLIYGGNRGEVLASRIYKDGLRRAITDAFRVQVISNPENRSPLLTLGSTSFLHIRHGDLYIVAVTRHDVDAMLVYEFLYKFTDLCVSQFGTFDEQACHKNVTLLYELLDELVDFGYPQNTDADAVKQLLAGTSNSSQGSSLFPRSLMSKSSSSSKSQPTAPSNQATQQATGSVSWRREGIKYRRNEVFVDIFENFNLLTDLRGNVISSTVDGKIQVNSHLSGMPQCRIGLNDQSGHEIDTEYDENDDKSSPRSRHTVKITDFQLHQCVDLARFNRNRTVLFVPPDGEFELMRYQVTDNLKAPINLQVDVDKSGATIHYNIRAKATFENKLVAGDVTIYVPVPPNTTKVNSNGTGKTKYQSSDNRVMWKIGRFTGGTDASFESTINYTQSNMPWNPPPIKAEFSLSQYCGSGLSVRYLKVEDKSNYTALKWVRYLTRAGSYETRI</sequence>
<gene>
    <name evidence="8" type="ORF">B9G98_03540</name>
</gene>
<dbReference type="EMBL" id="NDIQ01000022">
    <property type="protein sequence ID" value="PRT55920.1"/>
    <property type="molecule type" value="Genomic_DNA"/>
</dbReference>
<dbReference type="InterPro" id="IPR001392">
    <property type="entry name" value="Clathrin_mu"/>
</dbReference>
<dbReference type="Pfam" id="PF00928">
    <property type="entry name" value="Adap_comp_sub"/>
    <property type="match status" value="1"/>
</dbReference>
<dbReference type="AlphaFoldDB" id="A0A2T0FLR6"/>
<name>A0A2T0FLR6_9ASCO</name>
<evidence type="ECO:0000313" key="8">
    <source>
        <dbReference type="EMBL" id="PRT55920.1"/>
    </source>
</evidence>
<feature type="compositionally biased region" description="Polar residues" evidence="6">
    <location>
        <begin position="161"/>
        <end position="176"/>
    </location>
</feature>
<evidence type="ECO:0000256" key="3">
    <source>
        <dbReference type="ARBA" id="ARBA00022927"/>
    </source>
</evidence>
<feature type="domain" description="MHD" evidence="7">
    <location>
        <begin position="188"/>
        <end position="447"/>
    </location>
</feature>